<accession>A0AAW2VY81</accession>
<reference evidence="1" key="2">
    <citation type="journal article" date="2024" name="Plant">
        <title>Genomic evolution and insights into agronomic trait innovations of Sesamum species.</title>
        <authorList>
            <person name="Miao H."/>
            <person name="Wang L."/>
            <person name="Qu L."/>
            <person name="Liu H."/>
            <person name="Sun Y."/>
            <person name="Le M."/>
            <person name="Wang Q."/>
            <person name="Wei S."/>
            <person name="Zheng Y."/>
            <person name="Lin W."/>
            <person name="Duan Y."/>
            <person name="Cao H."/>
            <person name="Xiong S."/>
            <person name="Wang X."/>
            <person name="Wei L."/>
            <person name="Li C."/>
            <person name="Ma Q."/>
            <person name="Ju M."/>
            <person name="Zhao R."/>
            <person name="Li G."/>
            <person name="Mu C."/>
            <person name="Tian Q."/>
            <person name="Mei H."/>
            <person name="Zhang T."/>
            <person name="Gao T."/>
            <person name="Zhang H."/>
        </authorList>
    </citation>
    <scope>NUCLEOTIDE SEQUENCE</scope>
    <source>
        <strain evidence="1">KEN1</strain>
    </source>
</reference>
<reference evidence="1" key="1">
    <citation type="submission" date="2020-06" db="EMBL/GenBank/DDBJ databases">
        <authorList>
            <person name="Li T."/>
            <person name="Hu X."/>
            <person name="Zhang T."/>
            <person name="Song X."/>
            <person name="Zhang H."/>
            <person name="Dai N."/>
            <person name="Sheng W."/>
            <person name="Hou X."/>
            <person name="Wei L."/>
        </authorList>
    </citation>
    <scope>NUCLEOTIDE SEQUENCE</scope>
    <source>
        <strain evidence="1">KEN1</strain>
        <tissue evidence="1">Leaf</tissue>
    </source>
</reference>
<evidence type="ECO:0000313" key="1">
    <source>
        <dbReference type="EMBL" id="KAL0433835.1"/>
    </source>
</evidence>
<proteinExistence type="predicted"/>
<comment type="caution">
    <text evidence="1">The sequence shown here is derived from an EMBL/GenBank/DDBJ whole genome shotgun (WGS) entry which is preliminary data.</text>
</comment>
<dbReference type="EMBL" id="JACGWN010000009">
    <property type="protein sequence ID" value="KAL0433835.1"/>
    <property type="molecule type" value="Genomic_DNA"/>
</dbReference>
<dbReference type="AlphaFoldDB" id="A0AAW2VY81"/>
<protein>
    <submittedName>
        <fullName evidence="1">Uncharacterized protein</fullName>
    </submittedName>
</protein>
<sequence length="98" mass="10578">MRGLSVPSYRSFLASLPRDQAMNLLVSHASKVRNIHIGLADAPEPDEDVPQELPESLLHTCPEDETRVDPKNPMVEDAVPLSVVPLAADDNVAPTAAK</sequence>
<name>A0AAW2VY81_9LAMI</name>
<gene>
    <name evidence="1" type="ORF">Slati_2717800</name>
</gene>
<organism evidence="1">
    <name type="scientific">Sesamum latifolium</name>
    <dbReference type="NCBI Taxonomy" id="2727402"/>
    <lineage>
        <taxon>Eukaryota</taxon>
        <taxon>Viridiplantae</taxon>
        <taxon>Streptophyta</taxon>
        <taxon>Embryophyta</taxon>
        <taxon>Tracheophyta</taxon>
        <taxon>Spermatophyta</taxon>
        <taxon>Magnoliopsida</taxon>
        <taxon>eudicotyledons</taxon>
        <taxon>Gunneridae</taxon>
        <taxon>Pentapetalae</taxon>
        <taxon>asterids</taxon>
        <taxon>lamiids</taxon>
        <taxon>Lamiales</taxon>
        <taxon>Pedaliaceae</taxon>
        <taxon>Sesamum</taxon>
    </lineage>
</organism>